<accession>A0A5E7IRV6</accession>
<reference evidence="1 2" key="1">
    <citation type="submission" date="2019-09" db="EMBL/GenBank/DDBJ databases">
        <authorList>
            <person name="Chandra G."/>
            <person name="Truman W A."/>
        </authorList>
    </citation>
    <scope>NUCLEOTIDE SEQUENCE [LARGE SCALE GENOMIC DNA]</scope>
    <source>
        <strain evidence="1">PS880</strain>
    </source>
</reference>
<gene>
    <name evidence="1" type="ORF">PS880_01709</name>
</gene>
<dbReference type="EMBL" id="CABVIH010000007">
    <property type="protein sequence ID" value="VVO79215.1"/>
    <property type="molecule type" value="Genomic_DNA"/>
</dbReference>
<dbReference type="AlphaFoldDB" id="A0A5E7IRV6"/>
<organism evidence="1 2">
    <name type="scientific">Pseudomonas fluorescens</name>
    <dbReference type="NCBI Taxonomy" id="294"/>
    <lineage>
        <taxon>Bacteria</taxon>
        <taxon>Pseudomonadati</taxon>
        <taxon>Pseudomonadota</taxon>
        <taxon>Gammaproteobacteria</taxon>
        <taxon>Pseudomonadales</taxon>
        <taxon>Pseudomonadaceae</taxon>
        <taxon>Pseudomonas</taxon>
    </lineage>
</organism>
<evidence type="ECO:0000313" key="2">
    <source>
        <dbReference type="Proteomes" id="UP000375525"/>
    </source>
</evidence>
<dbReference type="Proteomes" id="UP000375525">
    <property type="component" value="Unassembled WGS sequence"/>
</dbReference>
<dbReference type="Gene3D" id="3.30.2440.10">
    <property type="entry name" value="Secreted effector protein SifA"/>
    <property type="match status" value="1"/>
</dbReference>
<dbReference type="RefSeq" id="WP_191624656.1">
    <property type="nucleotide sequence ID" value="NZ_CABVIH010000007.1"/>
</dbReference>
<sequence>MEILLYLQIPAPLFTTEKNMPAVMFEGSRLSRSIDNTNIEDIKNVKTLAKTIAWDKIKDWFCDTHIDKAKVALYDLYCGTSDDVQLAGFNTLYTLVAATFRCEFDYEVRNESSVEIAIGKIGISQTFQLPTDTPTAEIVDSIKTVRADQDAEECLAQLETDAHRLSLCFHNNGETYRYSPEDGVDSKLKKESVKKFADECTLYQQRWLGMLASQMGILDLIGISNKHDPSVVSAANKDNRDINIYRLPSGHIRVDIFYKTDFPLDEAGDTTWLNMKTQLNAYDTFTLTATFIIGPDHTVCLQADCKGEHWGAAVKTECSSRASSQGIDWAGIFRWPR</sequence>
<protein>
    <submittedName>
        <fullName evidence="1">Uncharacterized protein</fullName>
    </submittedName>
</protein>
<evidence type="ECO:0000313" key="1">
    <source>
        <dbReference type="EMBL" id="VVO79215.1"/>
    </source>
</evidence>
<name>A0A5E7IRV6_PSEFL</name>
<proteinExistence type="predicted"/>